<sequence length="99" mass="10490">MADSNGEAVTIESLGSGTEKLNGGLEDAIGSPAKHKESSGNAMEQPQQKDSLQSNSKENPQESQKETRPSHKPEIKEPKLHSSSETSQPSSIASTNSND</sequence>
<reference evidence="2 3" key="1">
    <citation type="submission" date="2013-02" db="EMBL/GenBank/DDBJ databases">
        <title>The Genome Sequence of Plasmodium vinckei petteri CR.</title>
        <authorList>
            <consortium name="The Broad Institute Genome Sequencing Platform"/>
            <consortium name="The Broad Institute Genome Sequencing Center for Infectious Disease"/>
            <person name="Neafsey D."/>
            <person name="Cheeseman I."/>
            <person name="Volkman S."/>
            <person name="Adams J."/>
            <person name="Walker B."/>
            <person name="Young S.K."/>
            <person name="Zeng Q."/>
            <person name="Gargeya S."/>
            <person name="Fitzgerald M."/>
            <person name="Haas B."/>
            <person name="Abouelleil A."/>
            <person name="Alvarado L."/>
            <person name="Arachchi H.M."/>
            <person name="Berlin A.M."/>
            <person name="Chapman S.B."/>
            <person name="Dewar J."/>
            <person name="Goldberg J."/>
            <person name="Griggs A."/>
            <person name="Gujja S."/>
            <person name="Hansen M."/>
            <person name="Howarth C."/>
            <person name="Imamovic A."/>
            <person name="Larimer J."/>
            <person name="McCowan C."/>
            <person name="Murphy C."/>
            <person name="Neiman D."/>
            <person name="Pearson M."/>
            <person name="Priest M."/>
            <person name="Roberts A."/>
            <person name="Saif S."/>
            <person name="Shea T."/>
            <person name="Sisk P."/>
            <person name="Sykes S."/>
            <person name="Wortman J."/>
            <person name="Nusbaum C."/>
            <person name="Birren B."/>
        </authorList>
    </citation>
    <scope>NUCLEOTIDE SEQUENCE [LARGE SCALE GENOMIC DNA]</scope>
    <source>
        <strain evidence="2 3">CR</strain>
    </source>
</reference>
<feature type="compositionally biased region" description="Polar residues" evidence="1">
    <location>
        <begin position="39"/>
        <end position="58"/>
    </location>
</feature>
<gene>
    <name evidence="2" type="ORF">YYG_03853</name>
</gene>
<accession>W7AZ26</accession>
<proteinExistence type="predicted"/>
<evidence type="ECO:0000313" key="2">
    <source>
        <dbReference type="EMBL" id="EUD70731.1"/>
    </source>
</evidence>
<name>W7AZ26_PLAVN</name>
<dbReference type="AlphaFoldDB" id="W7AZ26"/>
<feature type="compositionally biased region" description="Polar residues" evidence="1">
    <location>
        <begin position="83"/>
        <end position="99"/>
    </location>
</feature>
<feature type="region of interest" description="Disordered" evidence="1">
    <location>
        <begin position="1"/>
        <end position="99"/>
    </location>
</feature>
<evidence type="ECO:0000313" key="3">
    <source>
        <dbReference type="Proteomes" id="UP000030659"/>
    </source>
</evidence>
<evidence type="ECO:0000256" key="1">
    <source>
        <dbReference type="SAM" id="MobiDB-lite"/>
    </source>
</evidence>
<dbReference type="Proteomes" id="UP000030659">
    <property type="component" value="Unassembled WGS sequence"/>
</dbReference>
<organism evidence="2 3">
    <name type="scientific">Plasmodium vinckei petteri</name>
    <dbReference type="NCBI Taxonomy" id="138298"/>
    <lineage>
        <taxon>Eukaryota</taxon>
        <taxon>Sar</taxon>
        <taxon>Alveolata</taxon>
        <taxon>Apicomplexa</taxon>
        <taxon>Aconoidasida</taxon>
        <taxon>Haemosporida</taxon>
        <taxon>Plasmodiidae</taxon>
        <taxon>Plasmodium</taxon>
        <taxon>Plasmodium (Vinckeia)</taxon>
    </lineage>
</organism>
<dbReference type="EMBL" id="KI965403">
    <property type="protein sequence ID" value="EUD70731.1"/>
    <property type="molecule type" value="Genomic_DNA"/>
</dbReference>
<feature type="compositionally biased region" description="Basic and acidic residues" evidence="1">
    <location>
        <begin position="59"/>
        <end position="82"/>
    </location>
</feature>
<protein>
    <submittedName>
        <fullName evidence="2">Uncharacterized protein</fullName>
    </submittedName>
</protein>